<sequence>MNGQIFKKRVIKVTMGYNKSDDKMGLIILNKSNTEVYFEID</sequence>
<organism evidence="1 3">
    <name type="scientific">Enterococcus haemoperoxidus ATCC BAA-382</name>
    <dbReference type="NCBI Taxonomy" id="1158608"/>
    <lineage>
        <taxon>Bacteria</taxon>
        <taxon>Bacillati</taxon>
        <taxon>Bacillota</taxon>
        <taxon>Bacilli</taxon>
        <taxon>Lactobacillales</taxon>
        <taxon>Enterococcaceae</taxon>
        <taxon>Enterococcus</taxon>
    </lineage>
</organism>
<proteinExistence type="predicted"/>
<name>R2QNQ6_9ENTE</name>
<dbReference type="AlphaFoldDB" id="R2QNQ6"/>
<evidence type="ECO:0000313" key="1">
    <source>
        <dbReference type="EMBL" id="EOH96838.1"/>
    </source>
</evidence>
<dbReference type="EMBL" id="AJAR01000015">
    <property type="protein sequence ID" value="EOH96838.1"/>
    <property type="molecule type" value="Genomic_DNA"/>
</dbReference>
<dbReference type="EMBL" id="ASVY01000003">
    <property type="protein sequence ID" value="EOT60127.1"/>
    <property type="molecule type" value="Genomic_DNA"/>
</dbReference>
<accession>R2QNQ6</accession>
<reference evidence="2 4" key="2">
    <citation type="submission" date="2013-03" db="EMBL/GenBank/DDBJ databases">
        <title>The Genome Sequence of Enterococcus haemoperoxidus BAA-382 (PacBio/Illumina hybrid assembly).</title>
        <authorList>
            <consortium name="The Broad Institute Genomics Platform"/>
            <consortium name="The Broad Institute Genome Sequencing Center for Infectious Disease"/>
            <person name="Earl A."/>
            <person name="Russ C."/>
            <person name="Gilmore M."/>
            <person name="Surin D."/>
            <person name="Walker B."/>
            <person name="Young S."/>
            <person name="Zeng Q."/>
            <person name="Gargeya S."/>
            <person name="Fitzgerald M."/>
            <person name="Haas B."/>
            <person name="Abouelleil A."/>
            <person name="Allen A.W."/>
            <person name="Alvarado L."/>
            <person name="Arachchi H.M."/>
            <person name="Berlin A.M."/>
            <person name="Chapman S.B."/>
            <person name="Gainer-Dewar J."/>
            <person name="Goldberg J."/>
            <person name="Griggs A."/>
            <person name="Gujja S."/>
            <person name="Hansen M."/>
            <person name="Howarth C."/>
            <person name="Imamovic A."/>
            <person name="Ireland A."/>
            <person name="Larimer J."/>
            <person name="McCowan C."/>
            <person name="Murphy C."/>
            <person name="Pearson M."/>
            <person name="Poon T.W."/>
            <person name="Priest M."/>
            <person name="Roberts A."/>
            <person name="Saif S."/>
            <person name="Shea T."/>
            <person name="Sisk P."/>
            <person name="Sykes S."/>
            <person name="Wortman J."/>
            <person name="Nusbaum C."/>
            <person name="Birren B."/>
        </authorList>
    </citation>
    <scope>NUCLEOTIDE SEQUENCE [LARGE SCALE GENOMIC DNA]</scope>
    <source>
        <strain evidence="2 4">ATCC BAA-382</strain>
    </source>
</reference>
<comment type="caution">
    <text evidence="1">The sequence shown here is derived from an EMBL/GenBank/DDBJ whole genome shotgun (WGS) entry which is preliminary data.</text>
</comment>
<dbReference type="Proteomes" id="UP000013858">
    <property type="component" value="Unassembled WGS sequence"/>
</dbReference>
<reference evidence="1 3" key="1">
    <citation type="submission" date="2013-02" db="EMBL/GenBank/DDBJ databases">
        <title>The Genome Sequence of Enterococcus haemoperoxidus BAA-382.</title>
        <authorList>
            <consortium name="The Broad Institute Genome Sequencing Platform"/>
            <consortium name="The Broad Institute Genome Sequencing Center for Infectious Disease"/>
            <person name="Earl A.M."/>
            <person name="Gilmore M.S."/>
            <person name="Lebreton F."/>
            <person name="Walker B."/>
            <person name="Young S.K."/>
            <person name="Zeng Q."/>
            <person name="Gargeya S."/>
            <person name="Fitzgerald M."/>
            <person name="Haas B."/>
            <person name="Abouelleil A."/>
            <person name="Alvarado L."/>
            <person name="Arachchi H.M."/>
            <person name="Berlin A.M."/>
            <person name="Chapman S.B."/>
            <person name="Dewar J."/>
            <person name="Goldberg J."/>
            <person name="Griggs A."/>
            <person name="Gujja S."/>
            <person name="Hansen M."/>
            <person name="Howarth C."/>
            <person name="Imamovic A."/>
            <person name="Larimer J."/>
            <person name="McCowan C."/>
            <person name="Murphy C."/>
            <person name="Neiman D."/>
            <person name="Pearson M."/>
            <person name="Priest M."/>
            <person name="Roberts A."/>
            <person name="Saif S."/>
            <person name="Shea T."/>
            <person name="Sisk P."/>
            <person name="Sykes S."/>
            <person name="Wortman J."/>
            <person name="Nusbaum C."/>
            <person name="Birren B."/>
        </authorList>
    </citation>
    <scope>NUCLEOTIDE SEQUENCE [LARGE SCALE GENOMIC DNA]</scope>
    <source>
        <strain evidence="1 3">ATCC BAA-382</strain>
    </source>
</reference>
<evidence type="ECO:0000313" key="3">
    <source>
        <dbReference type="Proteomes" id="UP000013858"/>
    </source>
</evidence>
<dbReference type="Proteomes" id="UP000014197">
    <property type="component" value="Unassembled WGS sequence"/>
</dbReference>
<keyword evidence="4" id="KW-1185">Reference proteome</keyword>
<protein>
    <submittedName>
        <fullName evidence="1">Uncharacterized protein</fullName>
    </submittedName>
</protein>
<evidence type="ECO:0000313" key="2">
    <source>
        <dbReference type="EMBL" id="EOT60127.1"/>
    </source>
</evidence>
<gene>
    <name evidence="2" type="ORF">I583_02762</name>
    <name evidence="1" type="ORF">UAW_01796</name>
</gene>
<evidence type="ECO:0000313" key="4">
    <source>
        <dbReference type="Proteomes" id="UP000014197"/>
    </source>
</evidence>